<evidence type="ECO:0000313" key="3">
    <source>
        <dbReference type="EMBL" id="VFT67977.1"/>
    </source>
</evidence>
<name>A0A485JB52_ECOLX</name>
<dbReference type="EMBL" id="CAADJZ010000001">
    <property type="protein sequence ID" value="VFT67977.1"/>
    <property type="molecule type" value="Genomic_DNA"/>
</dbReference>
<dbReference type="InterPro" id="IPR011010">
    <property type="entry name" value="DNA_brk_join_enz"/>
</dbReference>
<organism evidence="3 4">
    <name type="scientific">Escherichia coli</name>
    <dbReference type="NCBI Taxonomy" id="562"/>
    <lineage>
        <taxon>Bacteria</taxon>
        <taxon>Pseudomonadati</taxon>
        <taxon>Pseudomonadota</taxon>
        <taxon>Gammaproteobacteria</taxon>
        <taxon>Enterobacterales</taxon>
        <taxon>Enterobacteriaceae</taxon>
        <taxon>Escherichia</taxon>
    </lineage>
</organism>
<reference evidence="3 4" key="1">
    <citation type="submission" date="2019-03" db="EMBL/GenBank/DDBJ databases">
        <authorList>
            <consortium name="Pathogen Informatics"/>
        </authorList>
    </citation>
    <scope>NUCLEOTIDE SEQUENCE [LARGE SCALE GENOMIC DNA]</scope>
    <source>
        <strain evidence="3 4">NCTC10974</strain>
    </source>
</reference>
<accession>A0A485JB52</accession>
<gene>
    <name evidence="3" type="primary">intA_1</name>
    <name evidence="3" type="ORF">NCTC10974_01443</name>
</gene>
<sequence>MHEQTANAAIIRMGFGGELVAHGMRSIARTAAEESGKFRTDVLEAALAHSKKDEIIAAYNRAEYLTERVVLMQWWSDYVSSQKCKVIAA</sequence>
<evidence type="ECO:0000256" key="2">
    <source>
        <dbReference type="ARBA" id="ARBA00022908"/>
    </source>
</evidence>
<dbReference type="AlphaFoldDB" id="A0A485JB52"/>
<dbReference type="PANTHER" id="PTHR30629:SF6">
    <property type="entry name" value="PROPHAGE INTEGRASE INTA-RELATED"/>
    <property type="match status" value="1"/>
</dbReference>
<evidence type="ECO:0000256" key="1">
    <source>
        <dbReference type="ARBA" id="ARBA00008857"/>
    </source>
</evidence>
<keyword evidence="2" id="KW-0229">DNA integration</keyword>
<protein>
    <submittedName>
        <fullName evidence="3">Phage integrase</fullName>
    </submittedName>
</protein>
<evidence type="ECO:0000313" key="4">
    <source>
        <dbReference type="Proteomes" id="UP000358010"/>
    </source>
</evidence>
<dbReference type="SUPFAM" id="SSF56349">
    <property type="entry name" value="DNA breaking-rejoining enzymes"/>
    <property type="match status" value="1"/>
</dbReference>
<dbReference type="GO" id="GO:0003677">
    <property type="term" value="F:DNA binding"/>
    <property type="evidence" value="ECO:0007669"/>
    <property type="project" value="InterPro"/>
</dbReference>
<comment type="similarity">
    <text evidence="1">Belongs to the 'phage' integrase family.</text>
</comment>
<proteinExistence type="inferred from homology"/>
<dbReference type="PANTHER" id="PTHR30629">
    <property type="entry name" value="PROPHAGE INTEGRASE"/>
    <property type="match status" value="1"/>
</dbReference>
<dbReference type="GO" id="GO:0015074">
    <property type="term" value="P:DNA integration"/>
    <property type="evidence" value="ECO:0007669"/>
    <property type="project" value="UniProtKB-KW"/>
</dbReference>
<dbReference type="InterPro" id="IPR050808">
    <property type="entry name" value="Phage_Integrase"/>
</dbReference>
<dbReference type="Proteomes" id="UP000358010">
    <property type="component" value="Unassembled WGS sequence"/>
</dbReference>